<dbReference type="CDD" id="cd00130">
    <property type="entry name" value="PAS"/>
    <property type="match status" value="1"/>
</dbReference>
<gene>
    <name evidence="11" type="ORF">ARTHRO_10424</name>
</gene>
<dbReference type="PRINTS" id="PR00344">
    <property type="entry name" value="BCTRLSENSOR"/>
</dbReference>
<evidence type="ECO:0000256" key="5">
    <source>
        <dbReference type="ARBA" id="ARBA00022741"/>
    </source>
</evidence>
<evidence type="ECO:0000259" key="10">
    <source>
        <dbReference type="PROSITE" id="PS50109"/>
    </source>
</evidence>
<sequence>MTPEQFLEVASVLPEPLILATVSGDILAANRPVAKLLNCRSKDLRGKNLLEIVENPHDSVLEYLKTCARNRQFSFGSLNFILPNDEHLSCRAEGAVIQPASHESPALILLRLQNSAAANLDFAVLNQKIDQLSQEIHHRKQAEAALSLKNQELEEAFRQLKNTQLQLIQTEKMSSLGQLVAGIAHEINNPVTFIDGNLVHAEEYIETLLQLVQMYETAYPDSSPEIEEFKAEIDLDFVVEDLENLLDSMRKGTQRILKIVKSLRNFSRLDESGCKAVDIHEGIESTLVILRDRLETSLQSGKIEVIRDYGNLPLIECYPGQLNQVFMNLISNAIDALVESDQKPPPDRNSPHYSQIIISTQLIDHKSIRISIKDNGSGICDQVCPHIFNPFFTTKPVGKGTGLGLSISYQIITQLHQGQLICRSTPHQGTELGVEIPIHQTPVKSSRSDPERLVEVDILDMAQKT</sequence>
<dbReference type="RefSeq" id="WP_006621877.1">
    <property type="nucleotide sequence ID" value="NZ_FO818640.1"/>
</dbReference>
<dbReference type="PANTHER" id="PTHR43065">
    <property type="entry name" value="SENSOR HISTIDINE KINASE"/>
    <property type="match status" value="1"/>
</dbReference>
<dbReference type="SUPFAM" id="SSF55785">
    <property type="entry name" value="PYP-like sensor domain (PAS domain)"/>
    <property type="match status" value="1"/>
</dbReference>
<reference evidence="11 12" key="1">
    <citation type="submission" date="2014-02" db="EMBL/GenBank/DDBJ databases">
        <authorList>
            <person name="Genoscope - CEA"/>
        </authorList>
    </citation>
    <scope>NUCLEOTIDE SEQUENCE [LARGE SCALE GENOMIC DNA]</scope>
    <source>
        <strain evidence="11 12">PCC 8005</strain>
    </source>
</reference>
<evidence type="ECO:0000313" key="11">
    <source>
        <dbReference type="EMBL" id="CDM92751.1"/>
    </source>
</evidence>
<evidence type="ECO:0000256" key="6">
    <source>
        <dbReference type="ARBA" id="ARBA00022777"/>
    </source>
</evidence>
<feature type="coiled-coil region" evidence="9">
    <location>
        <begin position="139"/>
        <end position="173"/>
    </location>
</feature>
<dbReference type="GO" id="GO:0000155">
    <property type="term" value="F:phosphorelay sensor kinase activity"/>
    <property type="evidence" value="ECO:0007669"/>
    <property type="project" value="InterPro"/>
</dbReference>
<keyword evidence="3" id="KW-0597">Phosphoprotein</keyword>
<keyword evidence="7" id="KW-0067">ATP-binding</keyword>
<dbReference type="InterPro" id="IPR035965">
    <property type="entry name" value="PAS-like_dom_sf"/>
</dbReference>
<evidence type="ECO:0000256" key="8">
    <source>
        <dbReference type="ARBA" id="ARBA00023012"/>
    </source>
</evidence>
<dbReference type="CDD" id="cd00082">
    <property type="entry name" value="HisKA"/>
    <property type="match status" value="1"/>
</dbReference>
<dbReference type="Pfam" id="PF02518">
    <property type="entry name" value="HATPase_c"/>
    <property type="match status" value="1"/>
</dbReference>
<keyword evidence="6 11" id="KW-0418">Kinase</keyword>
<dbReference type="InterPro" id="IPR000014">
    <property type="entry name" value="PAS"/>
</dbReference>
<protein>
    <recommendedName>
        <fullName evidence="2">histidine kinase</fullName>
        <ecNumber evidence="2">2.7.13.3</ecNumber>
    </recommendedName>
</protein>
<evidence type="ECO:0000256" key="4">
    <source>
        <dbReference type="ARBA" id="ARBA00022679"/>
    </source>
</evidence>
<dbReference type="InterPro" id="IPR036890">
    <property type="entry name" value="HATPase_C_sf"/>
</dbReference>
<dbReference type="EMBL" id="FO818640">
    <property type="protein sequence ID" value="CDM92751.1"/>
    <property type="molecule type" value="Genomic_DNA"/>
</dbReference>
<dbReference type="SMART" id="SM00388">
    <property type="entry name" value="HisKA"/>
    <property type="match status" value="1"/>
</dbReference>
<dbReference type="InterPro" id="IPR005467">
    <property type="entry name" value="His_kinase_dom"/>
</dbReference>
<dbReference type="InterPro" id="IPR036097">
    <property type="entry name" value="HisK_dim/P_sf"/>
</dbReference>
<dbReference type="Proteomes" id="UP000032946">
    <property type="component" value="Chromosome"/>
</dbReference>
<evidence type="ECO:0000256" key="9">
    <source>
        <dbReference type="SAM" id="Coils"/>
    </source>
</evidence>
<dbReference type="GO" id="GO:0005524">
    <property type="term" value="F:ATP binding"/>
    <property type="evidence" value="ECO:0007669"/>
    <property type="project" value="UniProtKB-KW"/>
</dbReference>
<dbReference type="PANTHER" id="PTHR43065:SF50">
    <property type="entry name" value="HISTIDINE KINASE"/>
    <property type="match status" value="1"/>
</dbReference>
<keyword evidence="8" id="KW-0902">Two-component regulatory system</keyword>
<dbReference type="EC" id="2.7.13.3" evidence="2"/>
<accession>A0A9P1KBS5</accession>
<dbReference type="AlphaFoldDB" id="A0A9P1KBS5"/>
<dbReference type="SUPFAM" id="SSF55874">
    <property type="entry name" value="ATPase domain of HSP90 chaperone/DNA topoisomerase II/histidine kinase"/>
    <property type="match status" value="1"/>
</dbReference>
<comment type="catalytic activity">
    <reaction evidence="1">
        <text>ATP + protein L-histidine = ADP + protein N-phospho-L-histidine.</text>
        <dbReference type="EC" id="2.7.13.3"/>
    </reaction>
</comment>
<dbReference type="InterPro" id="IPR003661">
    <property type="entry name" value="HisK_dim/P_dom"/>
</dbReference>
<keyword evidence="5" id="KW-0547">Nucleotide-binding</keyword>
<dbReference type="InterPro" id="IPR013767">
    <property type="entry name" value="PAS_fold"/>
</dbReference>
<feature type="domain" description="Histidine kinase" evidence="10">
    <location>
        <begin position="182"/>
        <end position="440"/>
    </location>
</feature>
<name>A0A9P1KBS5_9CYAN</name>
<dbReference type="Gene3D" id="3.30.565.10">
    <property type="entry name" value="Histidine kinase-like ATPase, C-terminal domain"/>
    <property type="match status" value="1"/>
</dbReference>
<keyword evidence="4" id="KW-0808">Transferase</keyword>
<dbReference type="SMART" id="SM00387">
    <property type="entry name" value="HATPase_c"/>
    <property type="match status" value="1"/>
</dbReference>
<dbReference type="GO" id="GO:0006355">
    <property type="term" value="P:regulation of DNA-templated transcription"/>
    <property type="evidence" value="ECO:0007669"/>
    <property type="project" value="InterPro"/>
</dbReference>
<dbReference type="InterPro" id="IPR004358">
    <property type="entry name" value="Sig_transdc_His_kin-like_C"/>
</dbReference>
<keyword evidence="12" id="KW-1185">Reference proteome</keyword>
<dbReference type="SUPFAM" id="SSF47384">
    <property type="entry name" value="Homodimeric domain of signal transducing histidine kinase"/>
    <property type="match status" value="1"/>
</dbReference>
<dbReference type="Gene3D" id="1.10.287.130">
    <property type="match status" value="1"/>
</dbReference>
<dbReference type="PROSITE" id="PS50109">
    <property type="entry name" value="HIS_KIN"/>
    <property type="match status" value="1"/>
</dbReference>
<evidence type="ECO:0000256" key="1">
    <source>
        <dbReference type="ARBA" id="ARBA00000085"/>
    </source>
</evidence>
<organism evidence="11 12">
    <name type="scientific">Limnospira indica PCC 8005</name>
    <dbReference type="NCBI Taxonomy" id="376219"/>
    <lineage>
        <taxon>Bacteria</taxon>
        <taxon>Bacillati</taxon>
        <taxon>Cyanobacteriota</taxon>
        <taxon>Cyanophyceae</taxon>
        <taxon>Oscillatoriophycideae</taxon>
        <taxon>Oscillatoriales</taxon>
        <taxon>Sirenicapillariaceae</taxon>
        <taxon>Limnospira</taxon>
    </lineage>
</organism>
<dbReference type="SMART" id="SM00091">
    <property type="entry name" value="PAS"/>
    <property type="match status" value="1"/>
</dbReference>
<evidence type="ECO:0000256" key="3">
    <source>
        <dbReference type="ARBA" id="ARBA00022553"/>
    </source>
</evidence>
<evidence type="ECO:0000313" key="12">
    <source>
        <dbReference type="Proteomes" id="UP000032946"/>
    </source>
</evidence>
<dbReference type="Pfam" id="PF00989">
    <property type="entry name" value="PAS"/>
    <property type="match status" value="1"/>
</dbReference>
<evidence type="ECO:0000256" key="2">
    <source>
        <dbReference type="ARBA" id="ARBA00012438"/>
    </source>
</evidence>
<proteinExistence type="predicted"/>
<evidence type="ECO:0000256" key="7">
    <source>
        <dbReference type="ARBA" id="ARBA00022840"/>
    </source>
</evidence>
<keyword evidence="9" id="KW-0175">Coiled coil</keyword>
<dbReference type="InterPro" id="IPR003594">
    <property type="entry name" value="HATPase_dom"/>
</dbReference>